<dbReference type="EMBL" id="VSSQ01065362">
    <property type="protein sequence ID" value="MPN18106.1"/>
    <property type="molecule type" value="Genomic_DNA"/>
</dbReference>
<dbReference type="AlphaFoldDB" id="A0A645FW81"/>
<gene>
    <name evidence="1" type="ORF">SDC9_165464</name>
</gene>
<proteinExistence type="predicted"/>
<dbReference type="InterPro" id="IPR032559">
    <property type="entry name" value="DUF4933"/>
</dbReference>
<name>A0A645FW81_9ZZZZ</name>
<reference evidence="1" key="1">
    <citation type="submission" date="2019-08" db="EMBL/GenBank/DDBJ databases">
        <authorList>
            <person name="Kucharzyk K."/>
            <person name="Murdoch R.W."/>
            <person name="Higgins S."/>
            <person name="Loffler F."/>
        </authorList>
    </citation>
    <scope>NUCLEOTIDE SEQUENCE</scope>
</reference>
<organism evidence="1">
    <name type="scientific">bioreactor metagenome</name>
    <dbReference type="NCBI Taxonomy" id="1076179"/>
    <lineage>
        <taxon>unclassified sequences</taxon>
        <taxon>metagenomes</taxon>
        <taxon>ecological metagenomes</taxon>
    </lineage>
</organism>
<sequence>MSDGNYICSIGIMEELDGTSPADKSVLAYIYDKGSKTIGKILNRDTTSTSGKIRRQSMTINGKVQEVIMVSAKMMNTYPFHDKTRATVTDENVIYNLNEQYQLDSLYIFNLGEYAPTPETQSQMLNFDIDVITNIMTGLESDNQIFLWLNLRGLYKKYISPVTTGAGTVATTLVYGYFDKKKGETIIMKEPSEGMMGFKDDLKGGPPFWPKSITSDGKYMVGYIDAIKFITYAEDNDCPENIKKMAGNINENDNPIAILVKLK</sequence>
<dbReference type="Pfam" id="PF16287">
    <property type="entry name" value="DUF4933"/>
    <property type="match status" value="1"/>
</dbReference>
<accession>A0A645FW81</accession>
<evidence type="ECO:0000313" key="1">
    <source>
        <dbReference type="EMBL" id="MPN18106.1"/>
    </source>
</evidence>
<comment type="caution">
    <text evidence="1">The sequence shown here is derived from an EMBL/GenBank/DDBJ whole genome shotgun (WGS) entry which is preliminary data.</text>
</comment>
<protein>
    <submittedName>
        <fullName evidence="1">Uncharacterized protein</fullName>
    </submittedName>
</protein>